<dbReference type="SUPFAM" id="SSF57850">
    <property type="entry name" value="RING/U-box"/>
    <property type="match status" value="1"/>
</dbReference>
<keyword evidence="6" id="KW-0238">DNA-binding</keyword>
<comment type="subunit">
    <text evidence="6">Associated with the spliceosome.</text>
</comment>
<evidence type="ECO:0000256" key="1">
    <source>
        <dbReference type="ARBA" id="ARBA00009161"/>
    </source>
</evidence>
<accession>A0A1R0H106</accession>
<feature type="compositionally biased region" description="Low complexity" evidence="7">
    <location>
        <begin position="320"/>
        <end position="336"/>
    </location>
</feature>
<feature type="domain" description="C3H1-type" evidence="9">
    <location>
        <begin position="182"/>
        <end position="210"/>
    </location>
</feature>
<dbReference type="Gene3D" id="4.10.1000.10">
    <property type="entry name" value="Zinc finger, CCCH-type"/>
    <property type="match status" value="1"/>
</dbReference>
<dbReference type="STRING" id="133383.A0A1R0H106"/>
<evidence type="ECO:0000259" key="9">
    <source>
        <dbReference type="PROSITE" id="PS50103"/>
    </source>
</evidence>
<proteinExistence type="inferred from homology"/>
<dbReference type="InterPro" id="IPR017907">
    <property type="entry name" value="Znf_RING_CS"/>
</dbReference>
<dbReference type="SMART" id="SM00184">
    <property type="entry name" value="RING"/>
    <property type="match status" value="1"/>
</dbReference>
<evidence type="ECO:0000256" key="3">
    <source>
        <dbReference type="ARBA" id="ARBA00022771"/>
    </source>
</evidence>
<dbReference type="InterPro" id="IPR001841">
    <property type="entry name" value="Znf_RING"/>
</dbReference>
<dbReference type="SMART" id="SM00356">
    <property type="entry name" value="ZnF_C3H1"/>
    <property type="match status" value="1"/>
</dbReference>
<dbReference type="InterPro" id="IPR036855">
    <property type="entry name" value="Znf_CCCH_sf"/>
</dbReference>
<dbReference type="GO" id="GO:0034247">
    <property type="term" value="P:snoRNA splicing"/>
    <property type="evidence" value="ECO:0007669"/>
    <property type="project" value="TreeGrafter"/>
</dbReference>
<keyword evidence="2 5" id="KW-0479">Metal-binding</keyword>
<keyword evidence="4 5" id="KW-0862">Zinc</keyword>
<feature type="compositionally biased region" description="Low complexity" evidence="7">
    <location>
        <begin position="24"/>
        <end position="34"/>
    </location>
</feature>
<dbReference type="OrthoDB" id="25761at2759"/>
<dbReference type="InterPro" id="IPR013083">
    <property type="entry name" value="Znf_RING/FYVE/PHD"/>
</dbReference>
<dbReference type="PANTHER" id="PTHR12930">
    <property type="entry name" value="ZINC FINGER PROTEIN 183"/>
    <property type="match status" value="1"/>
</dbReference>
<evidence type="ECO:0000256" key="5">
    <source>
        <dbReference type="PROSITE-ProRule" id="PRU00723"/>
    </source>
</evidence>
<organism evidence="10 11">
    <name type="scientific">Smittium mucronatum</name>
    <dbReference type="NCBI Taxonomy" id="133383"/>
    <lineage>
        <taxon>Eukaryota</taxon>
        <taxon>Fungi</taxon>
        <taxon>Fungi incertae sedis</taxon>
        <taxon>Zoopagomycota</taxon>
        <taxon>Kickxellomycotina</taxon>
        <taxon>Harpellomycetes</taxon>
        <taxon>Harpellales</taxon>
        <taxon>Legeriomycetaceae</taxon>
        <taxon>Smittium</taxon>
    </lineage>
</organism>
<dbReference type="SUPFAM" id="SSF90229">
    <property type="entry name" value="CCCH zinc finger"/>
    <property type="match status" value="1"/>
</dbReference>
<reference evidence="10 11" key="1">
    <citation type="journal article" date="2016" name="Mol. Biol. Evol.">
        <title>Genome-Wide Survey of Gut Fungi (Harpellales) Reveals the First Horizontally Transferred Ubiquitin Gene from a Mosquito Host.</title>
        <authorList>
            <person name="Wang Y."/>
            <person name="White M.M."/>
            <person name="Kvist S."/>
            <person name="Moncalvo J.M."/>
        </authorList>
    </citation>
    <scope>NUCLEOTIDE SEQUENCE [LARGE SCALE GENOMIC DNA]</scope>
    <source>
        <strain evidence="10 11">ALG-7-W6</strain>
    </source>
</reference>
<evidence type="ECO:0000313" key="10">
    <source>
        <dbReference type="EMBL" id="OLY82807.1"/>
    </source>
</evidence>
<dbReference type="PROSITE" id="PS50089">
    <property type="entry name" value="ZF_RING_2"/>
    <property type="match status" value="1"/>
</dbReference>
<keyword evidence="6" id="KW-0507">mRNA processing</keyword>
<keyword evidence="6" id="KW-0747">Spliceosome</keyword>
<feature type="compositionally biased region" description="Basic residues" evidence="7">
    <location>
        <begin position="11"/>
        <end position="20"/>
    </location>
</feature>
<comment type="caution">
    <text evidence="10">The sequence shown here is derived from an EMBL/GenBank/DDBJ whole genome shotgun (WGS) entry which is preliminary data.</text>
</comment>
<gene>
    <name evidence="10" type="ORF">AYI68_g3066</name>
</gene>
<sequence length="342" mass="37840">MDQKTPSVAFKKFKKPKTLKRSSESSSSTLFTPTEEPPAEGIDSWAAEDENERSSKKPKQAPLNTFSSKDVDLSKNSDSNPVGVTFKVKDSNLQKLGVGADESRMYTVLKNSELYDPIHSSPDSSSLSKDPERSGEYKGISAYKTFAPKRHDDQDLDSTKKPKSRFGPVRAAQNVRVTSVIDYQPDICKDYKQTGFCGYGDSCKFLHDRGDYKSGWQLEKEWEESQANGGRREDESLWKIGDDNDDSAKKTEELPFACSICLKEFTSPVSTRCNHYFCESCALSNYSKNPKCFICGAATGGMFKPAAKLAKMLREKHARSSNSNANSNANAKASSSTAPIQT</sequence>
<dbReference type="PROSITE" id="PS00518">
    <property type="entry name" value="ZF_RING_1"/>
    <property type="match status" value="1"/>
</dbReference>
<dbReference type="Pfam" id="PF00642">
    <property type="entry name" value="zf-CCCH"/>
    <property type="match status" value="1"/>
</dbReference>
<evidence type="ECO:0000256" key="7">
    <source>
        <dbReference type="SAM" id="MobiDB-lite"/>
    </source>
</evidence>
<dbReference type="Gene3D" id="3.30.40.10">
    <property type="entry name" value="Zinc/RING finger domain, C3HC4 (zinc finger)"/>
    <property type="match status" value="1"/>
</dbReference>
<feature type="compositionally biased region" description="Low complexity" evidence="7">
    <location>
        <begin position="117"/>
        <end position="128"/>
    </location>
</feature>
<dbReference type="EMBL" id="LSSL01001231">
    <property type="protein sequence ID" value="OLY82807.1"/>
    <property type="molecule type" value="Genomic_DNA"/>
</dbReference>
<keyword evidence="3 5" id="KW-0863">Zinc-finger</keyword>
<dbReference type="PROSITE" id="PS50103">
    <property type="entry name" value="ZF_C3H1"/>
    <property type="match status" value="1"/>
</dbReference>
<evidence type="ECO:0000313" key="11">
    <source>
        <dbReference type="Proteomes" id="UP000187455"/>
    </source>
</evidence>
<protein>
    <recommendedName>
        <fullName evidence="6">Pre-mRNA-splicing factor CWC24</fullName>
    </recommendedName>
</protein>
<dbReference type="InterPro" id="IPR039971">
    <property type="entry name" value="CWC24-like"/>
</dbReference>
<evidence type="ECO:0000256" key="4">
    <source>
        <dbReference type="ARBA" id="ARBA00022833"/>
    </source>
</evidence>
<name>A0A1R0H106_9FUNG</name>
<dbReference type="GO" id="GO:0008270">
    <property type="term" value="F:zinc ion binding"/>
    <property type="evidence" value="ECO:0007669"/>
    <property type="project" value="UniProtKB-KW"/>
</dbReference>
<keyword evidence="11" id="KW-1185">Reference proteome</keyword>
<keyword evidence="6" id="KW-0508">mRNA splicing</keyword>
<dbReference type="Pfam" id="PF13920">
    <property type="entry name" value="zf-C3HC4_3"/>
    <property type="match status" value="1"/>
</dbReference>
<dbReference type="InterPro" id="IPR000571">
    <property type="entry name" value="Znf_CCCH"/>
</dbReference>
<evidence type="ECO:0000256" key="6">
    <source>
        <dbReference type="RuleBase" id="RU367110"/>
    </source>
</evidence>
<dbReference type="Proteomes" id="UP000187455">
    <property type="component" value="Unassembled WGS sequence"/>
</dbReference>
<dbReference type="GO" id="GO:0003677">
    <property type="term" value="F:DNA binding"/>
    <property type="evidence" value="ECO:0007669"/>
    <property type="project" value="UniProtKB-UniRule"/>
</dbReference>
<comment type="similarity">
    <text evidence="1 6">Belongs to the CWC24 family.</text>
</comment>
<feature type="compositionally biased region" description="Basic and acidic residues" evidence="7">
    <location>
        <begin position="149"/>
        <end position="160"/>
    </location>
</feature>
<dbReference type="GO" id="GO:0005684">
    <property type="term" value="C:U2-type spliceosomal complex"/>
    <property type="evidence" value="ECO:0007669"/>
    <property type="project" value="TreeGrafter"/>
</dbReference>
<feature type="domain" description="RING-type" evidence="8">
    <location>
        <begin position="258"/>
        <end position="295"/>
    </location>
</feature>
<feature type="zinc finger region" description="C3H1-type" evidence="5">
    <location>
        <begin position="182"/>
        <end position="210"/>
    </location>
</feature>
<feature type="region of interest" description="Disordered" evidence="7">
    <location>
        <begin position="1"/>
        <end position="102"/>
    </location>
</feature>
<dbReference type="CDD" id="cd16539">
    <property type="entry name" value="RING-HC_RNF113A_B"/>
    <property type="match status" value="1"/>
</dbReference>
<comment type="function">
    <text evidence="6">Involved in pre-mRNA splicing.</text>
</comment>
<dbReference type="GO" id="GO:0006397">
    <property type="term" value="P:mRNA processing"/>
    <property type="evidence" value="ECO:0007669"/>
    <property type="project" value="UniProtKB-KW"/>
</dbReference>
<evidence type="ECO:0000259" key="8">
    <source>
        <dbReference type="PROSITE" id="PS50089"/>
    </source>
</evidence>
<dbReference type="AlphaFoldDB" id="A0A1R0H106"/>
<comment type="subcellular location">
    <subcellularLocation>
        <location evidence="6">Nucleus</location>
    </subcellularLocation>
</comment>
<dbReference type="PANTHER" id="PTHR12930:SF0">
    <property type="entry name" value="RING FINGER PROTEIN 113B"/>
    <property type="match status" value="1"/>
</dbReference>
<evidence type="ECO:0000256" key="2">
    <source>
        <dbReference type="ARBA" id="ARBA00022723"/>
    </source>
</evidence>
<keyword evidence="6" id="KW-0539">Nucleus</keyword>
<feature type="region of interest" description="Disordered" evidence="7">
    <location>
        <begin position="314"/>
        <end position="342"/>
    </location>
</feature>
<feature type="region of interest" description="Disordered" evidence="7">
    <location>
        <begin position="115"/>
        <end position="168"/>
    </location>
</feature>